<sequence>MTMNNTVSSTNIQVKERTESYLDRSIYLQVIVLDKQMICYCGDDGRLGSLSTAVKTRYSNTAAATTLLSGGVDDTSESLAKRLASKYDWQFFVSMNLPTNDTNLTVFAERKLGAFVKEIAQSSS</sequence>
<accession>A0A507BXM0</accession>
<comment type="caution">
    <text evidence="1">The sequence shown here is derived from an EMBL/GenBank/DDBJ whole genome shotgun (WGS) entry which is preliminary data.</text>
</comment>
<dbReference type="OrthoDB" id="368507at2759"/>
<dbReference type="AlphaFoldDB" id="A0A507BXM0"/>
<keyword evidence="2" id="KW-1185">Reference proteome</keyword>
<dbReference type="RefSeq" id="XP_031022131.1">
    <property type="nucleotide sequence ID" value="XM_031171889.1"/>
</dbReference>
<dbReference type="GeneID" id="42007186"/>
<dbReference type="GO" id="GO:0043248">
    <property type="term" value="P:proteasome assembly"/>
    <property type="evidence" value="ECO:0007669"/>
    <property type="project" value="InterPro"/>
</dbReference>
<organism evidence="1 2">
    <name type="scientific">Synchytrium microbalum</name>
    <dbReference type="NCBI Taxonomy" id="1806994"/>
    <lineage>
        <taxon>Eukaryota</taxon>
        <taxon>Fungi</taxon>
        <taxon>Fungi incertae sedis</taxon>
        <taxon>Chytridiomycota</taxon>
        <taxon>Chytridiomycota incertae sedis</taxon>
        <taxon>Chytridiomycetes</taxon>
        <taxon>Synchytriales</taxon>
        <taxon>Synchytriaceae</taxon>
        <taxon>Synchytrium</taxon>
    </lineage>
</organism>
<dbReference type="PANTHER" id="PTHR33559">
    <property type="entry name" value="PROTEASOME ASSEMBLY CHAPERONE 4"/>
    <property type="match status" value="1"/>
</dbReference>
<dbReference type="EMBL" id="QEAO01000068">
    <property type="protein sequence ID" value="TPX30476.1"/>
    <property type="molecule type" value="Genomic_DNA"/>
</dbReference>
<dbReference type="PANTHER" id="PTHR33559:SF1">
    <property type="entry name" value="PROTEASOME ASSEMBLY CHAPERONE 4"/>
    <property type="match status" value="1"/>
</dbReference>
<dbReference type="Proteomes" id="UP000319731">
    <property type="component" value="Unassembled WGS sequence"/>
</dbReference>
<proteinExistence type="predicted"/>
<gene>
    <name evidence="1" type="ORF">SmJEL517_g05963</name>
</gene>
<evidence type="ECO:0000313" key="2">
    <source>
        <dbReference type="Proteomes" id="UP000319731"/>
    </source>
</evidence>
<dbReference type="Pfam" id="PF16093">
    <property type="entry name" value="PAC4"/>
    <property type="match status" value="1"/>
</dbReference>
<name>A0A507BXM0_9FUNG</name>
<dbReference type="STRING" id="1806994.A0A507BXM0"/>
<dbReference type="InterPro" id="IPR032157">
    <property type="entry name" value="PAC4"/>
</dbReference>
<reference evidence="1 2" key="1">
    <citation type="journal article" date="2019" name="Sci. Rep.">
        <title>Comparative genomics of chytrid fungi reveal insights into the obligate biotrophic and pathogenic lifestyle of Synchytrium endobioticum.</title>
        <authorList>
            <person name="van de Vossenberg B.T.L.H."/>
            <person name="Warris S."/>
            <person name="Nguyen H.D.T."/>
            <person name="van Gent-Pelzer M.P.E."/>
            <person name="Joly D.L."/>
            <person name="van de Geest H.C."/>
            <person name="Bonants P.J.M."/>
            <person name="Smith D.S."/>
            <person name="Levesque C.A."/>
            <person name="van der Lee T.A.J."/>
        </authorList>
    </citation>
    <scope>NUCLEOTIDE SEQUENCE [LARGE SCALE GENOMIC DNA]</scope>
    <source>
        <strain evidence="1 2">JEL517</strain>
    </source>
</reference>
<evidence type="ECO:0000313" key="1">
    <source>
        <dbReference type="EMBL" id="TPX30476.1"/>
    </source>
</evidence>
<protein>
    <submittedName>
        <fullName evidence="1">Uncharacterized protein</fullName>
    </submittedName>
</protein>